<sequence length="427" mass="48695">MRNYLKNIFAIKNNEFVIVAWSFLYFFSLLAAYYILRPVRDAMAIVGGVQNIPWLFTGTFLIMLLVSPLFSLIASRYPRKIFLPWVYYFFILNILFFFLAFTYSESNHIWIARVFFIWISVFNLFVVSVFWSFMADIYNKDQSRRLFGLISAGGSIGAIIGPIITSSIVVFIGFKNLLPISVILILLAVYCIHQLKKLTSKQKYNYSENHIRSEKPIGGTSLDGIRLMLKMPYFRMISGSMVLSSFLGVTIYMYMAELVNQNYSNASEHTQIFAIIDILTNTLSLISQLFFVRYSIKKLGVGVTLTILPIVSTIGFILLSINPIFIILAIFQIFRRSIGFGFSKPTSDMLYTVVSRNARYKTKNFIETAVFRGGDVIATWVIKMLNLGLSTISLICIPVTLIGVILALLIGNQYNKFYKKLSRKTNG</sequence>
<reference evidence="2" key="1">
    <citation type="submission" date="2018-05" db="EMBL/GenBank/DDBJ databases">
        <authorList>
            <person name="Lanie J.A."/>
            <person name="Ng W.-L."/>
            <person name="Kazmierczak K.M."/>
            <person name="Andrzejewski T.M."/>
            <person name="Davidsen T.M."/>
            <person name="Wayne K.J."/>
            <person name="Tettelin H."/>
            <person name="Glass J.I."/>
            <person name="Rusch D."/>
            <person name="Podicherti R."/>
            <person name="Tsui H.-C.T."/>
            <person name="Winkler M.E."/>
        </authorList>
    </citation>
    <scope>NUCLEOTIDE SEQUENCE</scope>
</reference>
<dbReference type="CDD" id="cd06174">
    <property type="entry name" value="MFS"/>
    <property type="match status" value="1"/>
</dbReference>
<feature type="transmembrane region" description="Helical" evidence="1">
    <location>
        <begin position="299"/>
        <end position="318"/>
    </location>
</feature>
<evidence type="ECO:0008006" key="3">
    <source>
        <dbReference type="Google" id="ProtNLM"/>
    </source>
</evidence>
<dbReference type="InterPro" id="IPR011701">
    <property type="entry name" value="MFS"/>
</dbReference>
<organism evidence="2">
    <name type="scientific">marine metagenome</name>
    <dbReference type="NCBI Taxonomy" id="408172"/>
    <lineage>
        <taxon>unclassified sequences</taxon>
        <taxon>metagenomes</taxon>
        <taxon>ecological metagenomes</taxon>
    </lineage>
</organism>
<feature type="transmembrane region" description="Helical" evidence="1">
    <location>
        <begin position="52"/>
        <end position="73"/>
    </location>
</feature>
<feature type="transmembrane region" description="Helical" evidence="1">
    <location>
        <begin position="388"/>
        <end position="410"/>
    </location>
</feature>
<feature type="transmembrane region" description="Helical" evidence="1">
    <location>
        <begin position="233"/>
        <end position="252"/>
    </location>
</feature>
<proteinExistence type="predicted"/>
<keyword evidence="1" id="KW-1133">Transmembrane helix</keyword>
<dbReference type="EMBL" id="UINC01001427">
    <property type="protein sequence ID" value="SUZ80429.1"/>
    <property type="molecule type" value="Genomic_DNA"/>
</dbReference>
<accession>A0A381QPK1</accession>
<gene>
    <name evidence="2" type="ORF">METZ01_LOCUS33283</name>
</gene>
<dbReference type="Pfam" id="PF07690">
    <property type="entry name" value="MFS_1"/>
    <property type="match status" value="1"/>
</dbReference>
<dbReference type="PANTHER" id="PTHR43596:SF1">
    <property type="entry name" value="ADP,ATP CARRIER PROTEIN"/>
    <property type="match status" value="1"/>
</dbReference>
<dbReference type="AlphaFoldDB" id="A0A381QPK1"/>
<keyword evidence="1" id="KW-0812">Transmembrane</keyword>
<name>A0A381QPK1_9ZZZZ</name>
<feature type="transmembrane region" description="Helical" evidence="1">
    <location>
        <begin position="146"/>
        <end position="171"/>
    </location>
</feature>
<evidence type="ECO:0000313" key="2">
    <source>
        <dbReference type="EMBL" id="SUZ80429.1"/>
    </source>
</evidence>
<feature type="transmembrane region" description="Helical" evidence="1">
    <location>
        <begin position="272"/>
        <end position="292"/>
    </location>
</feature>
<feature type="transmembrane region" description="Helical" evidence="1">
    <location>
        <begin position="16"/>
        <end position="36"/>
    </location>
</feature>
<feature type="transmembrane region" description="Helical" evidence="1">
    <location>
        <begin position="85"/>
        <end position="104"/>
    </location>
</feature>
<protein>
    <recommendedName>
        <fullName evidence="3">Major facilitator superfamily (MFS) profile domain-containing protein</fullName>
    </recommendedName>
</protein>
<evidence type="ECO:0000256" key="1">
    <source>
        <dbReference type="SAM" id="Phobius"/>
    </source>
</evidence>
<keyword evidence="1" id="KW-0472">Membrane</keyword>
<feature type="transmembrane region" description="Helical" evidence="1">
    <location>
        <begin position="110"/>
        <end position="134"/>
    </location>
</feature>
<dbReference type="SUPFAM" id="SSF103473">
    <property type="entry name" value="MFS general substrate transporter"/>
    <property type="match status" value="1"/>
</dbReference>
<dbReference type="GO" id="GO:0022857">
    <property type="term" value="F:transmembrane transporter activity"/>
    <property type="evidence" value="ECO:0007669"/>
    <property type="project" value="InterPro"/>
</dbReference>
<feature type="transmembrane region" description="Helical" evidence="1">
    <location>
        <begin position="177"/>
        <end position="195"/>
    </location>
</feature>
<dbReference type="Gene3D" id="1.20.1250.20">
    <property type="entry name" value="MFS general substrate transporter like domains"/>
    <property type="match status" value="1"/>
</dbReference>
<dbReference type="PANTHER" id="PTHR43596">
    <property type="entry name" value="ADP,ATP CARRIER PROTEIN"/>
    <property type="match status" value="1"/>
</dbReference>
<dbReference type="InterPro" id="IPR036259">
    <property type="entry name" value="MFS_trans_sf"/>
</dbReference>